<feature type="compositionally biased region" description="Polar residues" evidence="3">
    <location>
        <begin position="946"/>
        <end position="961"/>
    </location>
</feature>
<comment type="caution">
    <text evidence="5">The sequence shown here is derived from an EMBL/GenBank/DDBJ whole genome shotgun (WGS) entry which is preliminary data.</text>
</comment>
<dbReference type="Pfam" id="PF05057">
    <property type="entry name" value="DUF676"/>
    <property type="match status" value="2"/>
</dbReference>
<accession>A0A8H3PGD3</accession>
<feature type="region of interest" description="Disordered" evidence="3">
    <location>
        <begin position="946"/>
        <end position="988"/>
    </location>
</feature>
<reference evidence="5 6" key="1">
    <citation type="submission" date="2020-01" db="EMBL/GenBank/DDBJ databases">
        <title>Draft genome sequence of Aspergillus udagawae IFM 46972.</title>
        <authorList>
            <person name="Takahashi H."/>
            <person name="Yaguchi T."/>
        </authorList>
    </citation>
    <scope>NUCLEOTIDE SEQUENCE [LARGE SCALE GENOMIC DNA]</scope>
    <source>
        <strain evidence="5 6">IFM 46972</strain>
    </source>
</reference>
<organism evidence="5 6">
    <name type="scientific">Aspergillus udagawae</name>
    <dbReference type="NCBI Taxonomy" id="91492"/>
    <lineage>
        <taxon>Eukaryota</taxon>
        <taxon>Fungi</taxon>
        <taxon>Dikarya</taxon>
        <taxon>Ascomycota</taxon>
        <taxon>Pezizomycotina</taxon>
        <taxon>Eurotiomycetes</taxon>
        <taxon>Eurotiomycetidae</taxon>
        <taxon>Eurotiales</taxon>
        <taxon>Aspergillaceae</taxon>
        <taxon>Aspergillus</taxon>
        <taxon>Aspergillus subgen. Fumigati</taxon>
    </lineage>
</organism>
<keyword evidence="2" id="KW-0442">Lipid degradation</keyword>
<dbReference type="SUPFAM" id="SSF53474">
    <property type="entry name" value="alpha/beta-Hydrolases"/>
    <property type="match status" value="1"/>
</dbReference>
<feature type="compositionally biased region" description="Polar residues" evidence="3">
    <location>
        <begin position="969"/>
        <end position="979"/>
    </location>
</feature>
<keyword evidence="2" id="KW-0443">Lipid metabolism</keyword>
<dbReference type="EMBL" id="BLKC01000082">
    <property type="protein sequence ID" value="GFF50055.1"/>
    <property type="molecule type" value="Genomic_DNA"/>
</dbReference>
<feature type="compositionally biased region" description="Polar residues" evidence="3">
    <location>
        <begin position="269"/>
        <end position="280"/>
    </location>
</feature>
<feature type="compositionally biased region" description="Basic residues" evidence="3">
    <location>
        <begin position="750"/>
        <end position="759"/>
    </location>
</feature>
<dbReference type="GO" id="GO:0047372">
    <property type="term" value="F:monoacylglycerol lipase activity"/>
    <property type="evidence" value="ECO:0007669"/>
    <property type="project" value="TreeGrafter"/>
</dbReference>
<feature type="domain" description="DUF676" evidence="4">
    <location>
        <begin position="458"/>
        <end position="604"/>
    </location>
</feature>
<dbReference type="PANTHER" id="PTHR12482:SF62">
    <property type="entry name" value="LIPASE ROG1-RELATED"/>
    <property type="match status" value="1"/>
</dbReference>
<feature type="region of interest" description="Disordered" evidence="3">
    <location>
        <begin position="336"/>
        <end position="373"/>
    </location>
</feature>
<evidence type="ECO:0000256" key="3">
    <source>
        <dbReference type="SAM" id="MobiDB-lite"/>
    </source>
</evidence>
<comment type="similarity">
    <text evidence="1">Belongs to the putative lipase ROG1 family.</text>
</comment>
<sequence>MFITPRLYLTSQSPDQEIASSLQFKSLRFHSITGWQADTVQTKRATDMLLVHQAGSVRVGEAIRYTVTYTPVADNVHPLPDALHVKVRNTSAIALRAAYLHGPYTLYASCYPSTFDPHAHSQDEENEGIPQFEPYLKAGGSWKAMIPIPKRLHRIPETPASPDSTQKVTWVIEIISQVIFSTTAIVNYELLIGRDEESVDLPYSGGLSVNRLHRAALLQDHVTPTTKGRQVVATKGVFSKSVCLRIDDTASLWNKPPFPSEYDAVDGTGSLSNEPPTNGESVERANRLDTTQQNCARRKKVHLVVLTHGLHSNLGADMLYLKESIDTATKKTQKGASCKLRHHVDPGAPNGVSSLDRSIRDDDSADHDDTDDEQVIVRGFAGNAVRTERGIQYLGKRLAKYVLFMTYPDQPYRPLRQSRTKTFTESLGAWKSAKENFFNDPSEPRTRADEAEDEHRSYQITSISFIGHSLGGLVQTYAIAYIQKHSPEFFNLIRPINFIALATPFLGLSNENPMYVRFALDLGLVGRTGQDLGLSWTAPRMRSGWEAVIGGRGTSTKPREHVDHGPKPLLRVLPCGPAHEALSKFDRRTIYSNVVNDGIVPLRTSCLLFLDWRGLERVEKARRQNGLVSTMAEWGWAELTGANSVSLRSPHSPIDNNASPARIDRRDSGRTISLSEEIKRQRQAETVQDASFVDSPVLSTGESASHSPQVELGGSRQNQEPTISSIQPSLNPLSAFFSIFRPKRATTVSPRHKHTKVYKRSQTLGTTPDFAHASTSTPFRLEESLSRHSSYEESGLNAPPRTTFFESAGDLLMPPLPPIQFIVDPASRPNTIFHDRIYYPEDIPPPLSAKRKTSPLSSFESKASDSPRDSAGCAESRSTNDGNAMPGGLKVEEKIARAYHRGMSWRKVLVRLEPDAHNNIIVRRMFTNAYGWPVVKHLVDSHFRPNSLNESQKSPGESVQQAHMPVGTTCDTDGGTQAQAGLLDEERL</sequence>
<dbReference type="Gene3D" id="3.40.50.1820">
    <property type="entry name" value="alpha/beta hydrolase"/>
    <property type="match status" value="1"/>
</dbReference>
<evidence type="ECO:0000313" key="5">
    <source>
        <dbReference type="EMBL" id="GFF50055.1"/>
    </source>
</evidence>
<dbReference type="InterPro" id="IPR044294">
    <property type="entry name" value="Lipase-like"/>
</dbReference>
<feature type="domain" description="DUF676" evidence="4">
    <location>
        <begin position="298"/>
        <end position="330"/>
    </location>
</feature>
<dbReference type="InterPro" id="IPR016445">
    <property type="entry name" value="Rog1_fam"/>
</dbReference>
<dbReference type="InterPro" id="IPR029058">
    <property type="entry name" value="AB_hydrolase_fold"/>
</dbReference>
<feature type="region of interest" description="Disordered" evidence="3">
    <location>
        <begin position="844"/>
        <end position="887"/>
    </location>
</feature>
<dbReference type="Proteomes" id="UP000465221">
    <property type="component" value="Unassembled WGS sequence"/>
</dbReference>
<feature type="compositionally biased region" description="Polar residues" evidence="3">
    <location>
        <begin position="697"/>
        <end position="708"/>
    </location>
</feature>
<dbReference type="PANTHER" id="PTHR12482">
    <property type="entry name" value="LIPASE ROG1-RELATED-RELATED"/>
    <property type="match status" value="1"/>
</dbReference>
<feature type="region of interest" description="Disordered" evidence="3">
    <location>
        <begin position="645"/>
        <end position="727"/>
    </location>
</feature>
<evidence type="ECO:0000256" key="1">
    <source>
        <dbReference type="ARBA" id="ARBA00007920"/>
    </source>
</evidence>
<feature type="compositionally biased region" description="Polar residues" evidence="3">
    <location>
        <begin position="645"/>
        <end position="659"/>
    </location>
</feature>
<proteinExistence type="inferred from homology"/>
<feature type="compositionally biased region" description="Acidic residues" evidence="3">
    <location>
        <begin position="363"/>
        <end position="373"/>
    </location>
</feature>
<evidence type="ECO:0000256" key="2">
    <source>
        <dbReference type="ARBA" id="ARBA00022963"/>
    </source>
</evidence>
<name>A0A8H3PGD3_9EURO</name>
<dbReference type="InterPro" id="IPR007751">
    <property type="entry name" value="DUF676_lipase-like"/>
</dbReference>
<dbReference type="PIRSF" id="PIRSF005412">
    <property type="entry name" value="UCP005412_abhydr"/>
    <property type="match status" value="1"/>
</dbReference>
<evidence type="ECO:0000313" key="6">
    <source>
        <dbReference type="Proteomes" id="UP000465221"/>
    </source>
</evidence>
<feature type="compositionally biased region" description="Basic and acidic residues" evidence="3">
    <location>
        <begin position="780"/>
        <end position="791"/>
    </location>
</feature>
<dbReference type="AlphaFoldDB" id="A0A8H3PGD3"/>
<feature type="region of interest" description="Disordered" evidence="3">
    <location>
        <begin position="263"/>
        <end position="293"/>
    </location>
</feature>
<dbReference type="GO" id="GO:0016042">
    <property type="term" value="P:lipid catabolic process"/>
    <property type="evidence" value="ECO:0007669"/>
    <property type="project" value="UniProtKB-KW"/>
</dbReference>
<feature type="compositionally biased region" description="Polar residues" evidence="3">
    <location>
        <begin position="715"/>
        <end position="727"/>
    </location>
</feature>
<feature type="region of interest" description="Disordered" evidence="3">
    <location>
        <begin position="748"/>
        <end position="800"/>
    </location>
</feature>
<gene>
    <name evidence="5" type="ORF">IFM46972_08950</name>
</gene>
<evidence type="ECO:0000259" key="4">
    <source>
        <dbReference type="Pfam" id="PF05057"/>
    </source>
</evidence>
<protein>
    <submittedName>
        <fullName evidence="5">Putative lipase ROG1</fullName>
    </submittedName>
</protein>